<keyword evidence="1" id="KW-0812">Transmembrane</keyword>
<dbReference type="Proteomes" id="UP000642920">
    <property type="component" value="Unassembled WGS sequence"/>
</dbReference>
<keyword evidence="3" id="KW-1185">Reference proteome</keyword>
<dbReference type="AlphaFoldDB" id="A0A937AE18"/>
<reference evidence="2" key="1">
    <citation type="submission" date="2021-01" db="EMBL/GenBank/DDBJ databases">
        <title>Marivirga sp. nov., isolated from intertidal surface sediments.</title>
        <authorList>
            <person name="Zhang M."/>
        </authorList>
    </citation>
    <scope>NUCLEOTIDE SEQUENCE</scope>
    <source>
        <strain evidence="2">SM1354</strain>
    </source>
</reference>
<evidence type="ECO:0000256" key="1">
    <source>
        <dbReference type="SAM" id="Phobius"/>
    </source>
</evidence>
<proteinExistence type="predicted"/>
<keyword evidence="1" id="KW-0472">Membrane</keyword>
<name>A0A937AE18_9BACT</name>
<dbReference type="EMBL" id="JAERQG010000006">
    <property type="protein sequence ID" value="MBL0767085.1"/>
    <property type="molecule type" value="Genomic_DNA"/>
</dbReference>
<accession>A0A937AE18</accession>
<gene>
    <name evidence="2" type="ORF">JKP34_17600</name>
</gene>
<organism evidence="2 3">
    <name type="scientific">Marivirga atlantica</name>
    <dbReference type="NCBI Taxonomy" id="1548457"/>
    <lineage>
        <taxon>Bacteria</taxon>
        <taxon>Pseudomonadati</taxon>
        <taxon>Bacteroidota</taxon>
        <taxon>Cytophagia</taxon>
        <taxon>Cytophagales</taxon>
        <taxon>Marivirgaceae</taxon>
        <taxon>Marivirga</taxon>
    </lineage>
</organism>
<dbReference type="RefSeq" id="WP_201924459.1">
    <property type="nucleotide sequence ID" value="NZ_JAERQG010000006.1"/>
</dbReference>
<comment type="caution">
    <text evidence="2">The sequence shown here is derived from an EMBL/GenBank/DDBJ whole genome shotgun (WGS) entry which is preliminary data.</text>
</comment>
<protein>
    <submittedName>
        <fullName evidence="2">Uncharacterized protein</fullName>
    </submittedName>
</protein>
<sequence>MEKENNAIIRLNTTLNMGHLIFSSVSLLIVIITMWVNVNVRLARLEYEVTTEKQNNAELKLTQEKLFLQFSKTNSEMTRLLYEIKLELKDKEDRSENSKGN</sequence>
<feature type="transmembrane region" description="Helical" evidence="1">
    <location>
        <begin position="20"/>
        <end position="38"/>
    </location>
</feature>
<evidence type="ECO:0000313" key="3">
    <source>
        <dbReference type="Proteomes" id="UP000642920"/>
    </source>
</evidence>
<keyword evidence="1" id="KW-1133">Transmembrane helix</keyword>
<evidence type="ECO:0000313" key="2">
    <source>
        <dbReference type="EMBL" id="MBL0767085.1"/>
    </source>
</evidence>